<reference evidence="3" key="1">
    <citation type="submission" date="2016-06" db="UniProtKB">
        <authorList>
            <consortium name="WormBaseParasite"/>
        </authorList>
    </citation>
    <scope>IDENTIFICATION</scope>
</reference>
<evidence type="ECO:0000313" key="1">
    <source>
        <dbReference type="EMBL" id="VDO37677.1"/>
    </source>
</evidence>
<proteinExistence type="predicted"/>
<reference evidence="1 2" key="2">
    <citation type="submission" date="2018-11" db="EMBL/GenBank/DDBJ databases">
        <authorList>
            <consortium name="Pathogen Informatics"/>
        </authorList>
    </citation>
    <scope>NUCLEOTIDE SEQUENCE [LARGE SCALE GENOMIC DNA]</scope>
</reference>
<accession>A0A183H8E9</accession>
<evidence type="ECO:0000313" key="3">
    <source>
        <dbReference type="WBParaSite" id="OFLC_0000376001-mRNA-1"/>
    </source>
</evidence>
<dbReference type="Proteomes" id="UP000267606">
    <property type="component" value="Unassembled WGS sequence"/>
</dbReference>
<protein>
    <submittedName>
        <fullName evidence="3">Ovule protein</fullName>
    </submittedName>
</protein>
<gene>
    <name evidence="1" type="ORF">OFLC_LOCUS3764</name>
</gene>
<dbReference type="WBParaSite" id="OFLC_0000376001-mRNA-1">
    <property type="protein sequence ID" value="OFLC_0000376001-mRNA-1"/>
    <property type="gene ID" value="OFLC_0000376001"/>
</dbReference>
<sequence length="75" mass="8504">MFCHSPKCMKFSEVLPEYLSCSPGILPKMHHMQLPFISSPPEATMTAITSPDFHAVLSSSLLSLHFRTFILLYFD</sequence>
<dbReference type="AlphaFoldDB" id="A0A183H8E9"/>
<evidence type="ECO:0000313" key="2">
    <source>
        <dbReference type="Proteomes" id="UP000267606"/>
    </source>
</evidence>
<keyword evidence="2" id="KW-1185">Reference proteome</keyword>
<name>A0A183H8E9_9BILA</name>
<dbReference type="EMBL" id="UZAJ01002623">
    <property type="protein sequence ID" value="VDO37677.1"/>
    <property type="molecule type" value="Genomic_DNA"/>
</dbReference>
<organism evidence="3">
    <name type="scientific">Onchocerca flexuosa</name>
    <dbReference type="NCBI Taxonomy" id="387005"/>
    <lineage>
        <taxon>Eukaryota</taxon>
        <taxon>Metazoa</taxon>
        <taxon>Ecdysozoa</taxon>
        <taxon>Nematoda</taxon>
        <taxon>Chromadorea</taxon>
        <taxon>Rhabditida</taxon>
        <taxon>Spirurina</taxon>
        <taxon>Spiruromorpha</taxon>
        <taxon>Filarioidea</taxon>
        <taxon>Onchocercidae</taxon>
        <taxon>Onchocerca</taxon>
    </lineage>
</organism>